<dbReference type="PANTHER" id="PTHR10644">
    <property type="entry name" value="DNA REPAIR/RNA PROCESSING CPSF FAMILY"/>
    <property type="match status" value="1"/>
</dbReference>
<dbReference type="Pfam" id="PF23726">
    <property type="entry name" value="Beta-prop_RSE1_2nd"/>
    <property type="match status" value="1"/>
</dbReference>
<dbReference type="RefSeq" id="XP_070920528.1">
    <property type="nucleotide sequence ID" value="XM_071064427.1"/>
</dbReference>
<dbReference type="InterPro" id="IPR050358">
    <property type="entry name" value="RSE1/DDB1/CFT1"/>
</dbReference>
<dbReference type="InterPro" id="IPR015943">
    <property type="entry name" value="WD40/YVTN_repeat-like_dom_sf"/>
</dbReference>
<dbReference type="InterPro" id="IPR058543">
    <property type="entry name" value="Beta-prop_RSE1/DDB1/CPSF1_2nd"/>
</dbReference>
<comment type="caution">
    <text evidence="3">The sequence shown here is derived from an EMBL/GenBank/DDBJ whole genome shotgun (WGS) entry which is preliminary data.</text>
</comment>
<name>A0ABQ0GM11_9PEZI</name>
<dbReference type="Pfam" id="PF10433">
    <property type="entry name" value="Beta-prop_RSE1_1st"/>
    <property type="match status" value="1"/>
</dbReference>
<dbReference type="Proteomes" id="UP001628179">
    <property type="component" value="Unassembled WGS sequence"/>
</dbReference>
<keyword evidence="4" id="KW-1185">Reference proteome</keyword>
<proteinExistence type="predicted"/>
<sequence>MAFQTNVFRGGEWVTETVDLQTFLKSQATTKGPAKEPLLKPPRCGLLTRTVVESPIVKSILPVRLRSPQNNDIAFVGDHYIQICELRKDGRLKEVVRKNDFGSRIRNACVVGSPVIPDLKNGDGSSESSSMPAVKTEAGGPGLFDWSSQKSPMSAIRLPPQLLMVVLESGENVFMFVRPGPGGEHEFVASSFASPRHMSGHLGFHLAIDPSSRYMVLADATDCFVVYELESLGRLNQACAGNQPLNPVKSFRFRSVRGVIHKVAFLYPRPGDDHHIILLLVIVRNHKSRMVTYEWELGDDLKMVFSEEKKGYRMPLENQMLLLLIPLTVQSAFIVISPQQTAVCTECLHGPPKFEPFEIEAPGPTSNHQGRGPPVWTSWTRPFRLPSYHRSRDCIYLAREDGVVLFIEADRDGALAQSTLMAKFPYNISSAFAGVFDQFTDVLVLGSDSGPGGFWKIPPRQAIEKLGALQNWAPVVDFATTDEFFGWRQDPQDDKVMVPWQQGGFRKPDRIFATCQGGPNGFITEYRYGLRANIGLDLEYGAGMKQAWLLFSHGSPSLNGYLLLLSMPDCSTALHLSHDFSSASEPAADAIPYDLSSTTLAVACSSRLTIQITTGNIVLVAQDQSVRFSCQDLESVSDTSVSDACILDDYIAISSHTGVQFQIHIFKVDAANRTLARVQTMDVDGEVTCLSLGAGLTVLAGIRKDSETFLARGSLIQARKHLEMINLTEYLADKDGGPGTGPGPRPLVESIASIVSVKDTILLGTRSGEVITIKDVPGSVSIISEKFGMTAASLSCSYGTGATDPTILVCCENGLVFVGVDQPGSCRNTAQLKTKSRVWLVDASKLDAMPPPVHFATAVDMPSEDGITPILMVSGSRLLLAELHQEPGPVPRNIPVDGVPNRVIYSHYTQCLVVAVTRDDKPTLLFINPDTGEDVGLPTDRNEAIVDYISGLGKPGDRIMGLTEWSYRRDGKVWNFIVVTTRAGRLIVVSTQKGAPREAAPPPIRYWMRFKEELKEPIYSVVGYDEGLICCVGETIRWKVLDVKERMLKASKVFQLNSPATSLRISNRKLLALTSRESLVVVDHKEGDELPARLCHEDSWRRKGTDFIEIAGPQSEEPRGGIILVADRDCGVGALWVPWQTPEKEFEVVLEAELAVSIRRFRRARTRAVWEQQQGSPKYGRLAATVDDAEILGVALNGSLHHFTLLSLEAWRLLRFIQNIALASEELCPCRPIRGHRPSENAEPRADGGLEMHVDGDILQRCLKKRALERLIARPEHVSRFKTLLAELDDGRQAAGLAADGDPGRHFQLAYEILEYYLRPVF</sequence>
<dbReference type="InterPro" id="IPR018846">
    <property type="entry name" value="Beta-prop_RSE1/DDB1/CPSF1_1st"/>
</dbReference>
<gene>
    <name evidence="3" type="ORF">MFIFM68171_09008</name>
</gene>
<evidence type="ECO:0000313" key="3">
    <source>
        <dbReference type="EMBL" id="GAB1318798.1"/>
    </source>
</evidence>
<protein>
    <submittedName>
        <fullName evidence="3">Mono-functional DNA-alkylating methyl methanesulfonate N-term-domain-containing protein</fullName>
    </submittedName>
</protein>
<dbReference type="GeneID" id="98179750"/>
<feature type="domain" description="RSE1/DDB1/CPSF1 second beta-propeller" evidence="2">
    <location>
        <begin position="563"/>
        <end position="780"/>
    </location>
</feature>
<evidence type="ECO:0000313" key="4">
    <source>
        <dbReference type="Proteomes" id="UP001628179"/>
    </source>
</evidence>
<dbReference type="EMBL" id="BAAFSV010000005">
    <property type="protein sequence ID" value="GAB1318798.1"/>
    <property type="molecule type" value="Genomic_DNA"/>
</dbReference>
<evidence type="ECO:0000259" key="2">
    <source>
        <dbReference type="Pfam" id="PF23726"/>
    </source>
</evidence>
<dbReference type="Gene3D" id="2.130.10.10">
    <property type="entry name" value="YVTN repeat-like/Quinoprotein amine dehydrogenase"/>
    <property type="match status" value="1"/>
</dbReference>
<feature type="domain" description="RSE1/DDB1/CPSF1 first beta-propeller" evidence="1">
    <location>
        <begin position="57"/>
        <end position="461"/>
    </location>
</feature>
<reference evidence="3 4" key="1">
    <citation type="submission" date="2024-09" db="EMBL/GenBank/DDBJ databases">
        <title>Itraconazole resistance in Madurella fahalii resulting from another homologue of gene encoding cytochrome P450 14-alpha sterol demethylase (CYP51).</title>
        <authorList>
            <person name="Yoshioka I."/>
            <person name="Fahal A.H."/>
            <person name="Kaneko S."/>
            <person name="Yaguchi T."/>
        </authorList>
    </citation>
    <scope>NUCLEOTIDE SEQUENCE [LARGE SCALE GENOMIC DNA]</scope>
    <source>
        <strain evidence="3 4">IFM 68171</strain>
    </source>
</reference>
<organism evidence="3 4">
    <name type="scientific">Madurella fahalii</name>
    <dbReference type="NCBI Taxonomy" id="1157608"/>
    <lineage>
        <taxon>Eukaryota</taxon>
        <taxon>Fungi</taxon>
        <taxon>Dikarya</taxon>
        <taxon>Ascomycota</taxon>
        <taxon>Pezizomycotina</taxon>
        <taxon>Sordariomycetes</taxon>
        <taxon>Sordariomycetidae</taxon>
        <taxon>Sordariales</taxon>
        <taxon>Sordariales incertae sedis</taxon>
        <taxon>Madurella</taxon>
    </lineage>
</organism>
<evidence type="ECO:0000259" key="1">
    <source>
        <dbReference type="Pfam" id="PF10433"/>
    </source>
</evidence>
<accession>A0ABQ0GM11</accession>